<evidence type="ECO:0000313" key="7">
    <source>
        <dbReference type="EMBL" id="GLS61671.1"/>
    </source>
</evidence>
<keyword evidence="3" id="KW-0378">Hydrolase</keyword>
<reference evidence="7" key="4">
    <citation type="submission" date="2023-01" db="EMBL/GenBank/DDBJ databases">
        <title>Draft genome sequence of Methylobacterium oxalidis strain NBRC 107715.</title>
        <authorList>
            <person name="Sun Q."/>
            <person name="Mori K."/>
        </authorList>
    </citation>
    <scope>NUCLEOTIDE SEQUENCE</scope>
    <source>
        <strain evidence="7">NBRC 107715</strain>
    </source>
</reference>
<dbReference type="AlphaFoldDB" id="A0A512J7G4"/>
<dbReference type="InterPro" id="IPR050287">
    <property type="entry name" value="MTA/SAH_deaminase"/>
</dbReference>
<dbReference type="Gene3D" id="3.20.20.140">
    <property type="entry name" value="Metal-dependent hydrolases"/>
    <property type="match status" value="1"/>
</dbReference>
<reference evidence="7" key="1">
    <citation type="journal article" date="2014" name="Int. J. Syst. Evol. Microbiol.">
        <title>Complete genome of a new Firmicutes species belonging to the dominant human colonic microbiota ('Ruminococcus bicirculans') reveals two chromosomes and a selective capacity to utilize plant glucans.</title>
        <authorList>
            <consortium name="NISC Comparative Sequencing Program"/>
            <person name="Wegmann U."/>
            <person name="Louis P."/>
            <person name="Goesmann A."/>
            <person name="Henrissat B."/>
            <person name="Duncan S.H."/>
            <person name="Flint H.J."/>
        </authorList>
    </citation>
    <scope>NUCLEOTIDE SEQUENCE</scope>
    <source>
        <strain evidence="7">NBRC 107715</strain>
    </source>
</reference>
<keyword evidence="4" id="KW-0862">Zinc</keyword>
<gene>
    <name evidence="7" type="ORF">GCM10007888_00520</name>
    <name evidence="6" type="ORF">MOX02_39420</name>
</gene>
<feature type="domain" description="Amidohydrolase-related" evidence="5">
    <location>
        <begin position="54"/>
        <end position="403"/>
    </location>
</feature>
<dbReference type="EMBL" id="BJZU01000082">
    <property type="protein sequence ID" value="GEP05904.1"/>
    <property type="molecule type" value="Genomic_DNA"/>
</dbReference>
<dbReference type="Proteomes" id="UP001156856">
    <property type="component" value="Unassembled WGS sequence"/>
</dbReference>
<dbReference type="InterPro" id="IPR032466">
    <property type="entry name" value="Metal_Hydrolase"/>
</dbReference>
<reference evidence="9" key="2">
    <citation type="journal article" date="2019" name="Int. J. Syst. Evol. Microbiol.">
        <title>The Global Catalogue of Microorganisms (GCM) 10K type strain sequencing project: providing services to taxonomists for standard genome sequencing and annotation.</title>
        <authorList>
            <consortium name="The Broad Institute Genomics Platform"/>
            <consortium name="The Broad Institute Genome Sequencing Center for Infectious Disease"/>
            <person name="Wu L."/>
            <person name="Ma J."/>
        </authorList>
    </citation>
    <scope>NUCLEOTIDE SEQUENCE [LARGE SCALE GENOMIC DNA]</scope>
    <source>
        <strain evidence="9">NBRC 107715</strain>
    </source>
</reference>
<evidence type="ECO:0000256" key="1">
    <source>
        <dbReference type="ARBA" id="ARBA00006745"/>
    </source>
</evidence>
<dbReference type="SUPFAM" id="SSF51338">
    <property type="entry name" value="Composite domain of metallo-dependent hydrolases"/>
    <property type="match status" value="2"/>
</dbReference>
<comment type="caution">
    <text evidence="6">The sequence shown here is derived from an EMBL/GenBank/DDBJ whole genome shotgun (WGS) entry which is preliminary data.</text>
</comment>
<dbReference type="GO" id="GO:0046872">
    <property type="term" value="F:metal ion binding"/>
    <property type="evidence" value="ECO:0007669"/>
    <property type="project" value="UniProtKB-KW"/>
</dbReference>
<dbReference type="NCBIfam" id="NF006055">
    <property type="entry name" value="PRK08203.1"/>
    <property type="match status" value="1"/>
</dbReference>
<dbReference type="PANTHER" id="PTHR43794">
    <property type="entry name" value="AMINOHYDROLASE SSNA-RELATED"/>
    <property type="match status" value="1"/>
</dbReference>
<comment type="similarity">
    <text evidence="1">Belongs to the metallo-dependent hydrolases superfamily. ATZ/TRZ family.</text>
</comment>
<dbReference type="Pfam" id="PF01979">
    <property type="entry name" value="Amidohydro_1"/>
    <property type="match status" value="1"/>
</dbReference>
<dbReference type="Gene3D" id="2.30.40.10">
    <property type="entry name" value="Urease, subunit C, domain 1"/>
    <property type="match status" value="1"/>
</dbReference>
<proteinExistence type="inferred from homology"/>
<dbReference type="PANTHER" id="PTHR43794:SF11">
    <property type="entry name" value="AMIDOHYDROLASE-RELATED DOMAIN-CONTAINING PROTEIN"/>
    <property type="match status" value="1"/>
</dbReference>
<evidence type="ECO:0000313" key="9">
    <source>
        <dbReference type="Proteomes" id="UP001156856"/>
    </source>
</evidence>
<dbReference type="InterPro" id="IPR006680">
    <property type="entry name" value="Amidohydro-rel"/>
</dbReference>
<keyword evidence="2" id="KW-0479">Metal-binding</keyword>
<evidence type="ECO:0000259" key="5">
    <source>
        <dbReference type="Pfam" id="PF01979"/>
    </source>
</evidence>
<sequence length="449" mass="48618">MTARRLWIRNPLAILAAGAGGGVVVEGSRIAERVPSGGRPSLPVDETFDASRHVVIPGLINTHHHFFQTLTRAHPAAINKPLFPWLKALYPVWDKLNADAFRLACRLAYTELLLSGCTTAGDHHYLYPKGLETAVDIQVEEARALGIRAVVTRGSMSVSERDGGLPPDALVQDDDTILADSERVLSLFHDPAPGAMVQVGLAPCSPFNVTKRLMRESADLAERHDCRLHTHLCETLDEEAFCLTTFGQRPVDYLEEVGWMSPRVWLAHGIHFNDAEVARLGRAGVGVCHCPTSNMTLASGRCRTCELEAAGSPVGLGVDGSASNDSSNLMEGVRHALMLNRLTYGAEAVTHLDALRWATDGSARCLGRTDIGRIAEGCEADLALFTLDELRFSGSHDPLAALVLCGAHRADRVMVAGCWRVLDGQPLGVDTGLLREEHTRLAHRLFGAS</sequence>
<dbReference type="RefSeq" id="WP_147027439.1">
    <property type="nucleotide sequence ID" value="NZ_BJZU01000082.1"/>
</dbReference>
<dbReference type="Proteomes" id="UP000321960">
    <property type="component" value="Unassembled WGS sequence"/>
</dbReference>
<dbReference type="GO" id="GO:0019239">
    <property type="term" value="F:deaminase activity"/>
    <property type="evidence" value="ECO:0007669"/>
    <property type="project" value="UniProtKB-ARBA"/>
</dbReference>
<evidence type="ECO:0000256" key="2">
    <source>
        <dbReference type="ARBA" id="ARBA00022723"/>
    </source>
</evidence>
<dbReference type="EMBL" id="BSPK01000001">
    <property type="protein sequence ID" value="GLS61671.1"/>
    <property type="molecule type" value="Genomic_DNA"/>
</dbReference>
<dbReference type="OrthoDB" id="9796020at2"/>
<dbReference type="CDD" id="cd01298">
    <property type="entry name" value="ATZ_TRZ_like"/>
    <property type="match status" value="1"/>
</dbReference>
<accession>A0A512J7G4</accession>
<name>A0A512J7G4_9HYPH</name>
<reference evidence="6 8" key="3">
    <citation type="submission" date="2019-07" db="EMBL/GenBank/DDBJ databases">
        <title>Whole genome shotgun sequence of Methylobacterium oxalidis NBRC 107715.</title>
        <authorList>
            <person name="Hosoyama A."/>
            <person name="Uohara A."/>
            <person name="Ohji S."/>
            <person name="Ichikawa N."/>
        </authorList>
    </citation>
    <scope>NUCLEOTIDE SEQUENCE [LARGE SCALE GENOMIC DNA]</scope>
    <source>
        <strain evidence="6 8">NBRC 107715</strain>
    </source>
</reference>
<evidence type="ECO:0000313" key="6">
    <source>
        <dbReference type="EMBL" id="GEP05904.1"/>
    </source>
</evidence>
<evidence type="ECO:0000313" key="8">
    <source>
        <dbReference type="Proteomes" id="UP000321960"/>
    </source>
</evidence>
<dbReference type="SUPFAM" id="SSF51556">
    <property type="entry name" value="Metallo-dependent hydrolases"/>
    <property type="match status" value="1"/>
</dbReference>
<dbReference type="GO" id="GO:0016814">
    <property type="term" value="F:hydrolase activity, acting on carbon-nitrogen (but not peptide) bonds, in cyclic amidines"/>
    <property type="evidence" value="ECO:0007669"/>
    <property type="project" value="UniProtKB-ARBA"/>
</dbReference>
<protein>
    <submittedName>
        <fullName evidence="6">8-oxoguanine deaminase</fullName>
    </submittedName>
</protein>
<organism evidence="6 8">
    <name type="scientific">Methylobacterium oxalidis</name>
    <dbReference type="NCBI Taxonomy" id="944322"/>
    <lineage>
        <taxon>Bacteria</taxon>
        <taxon>Pseudomonadati</taxon>
        <taxon>Pseudomonadota</taxon>
        <taxon>Alphaproteobacteria</taxon>
        <taxon>Hyphomicrobiales</taxon>
        <taxon>Methylobacteriaceae</taxon>
        <taxon>Methylobacterium</taxon>
    </lineage>
</organism>
<keyword evidence="9" id="KW-1185">Reference proteome</keyword>
<dbReference type="InterPro" id="IPR011059">
    <property type="entry name" value="Metal-dep_hydrolase_composite"/>
</dbReference>
<evidence type="ECO:0000256" key="3">
    <source>
        <dbReference type="ARBA" id="ARBA00022801"/>
    </source>
</evidence>
<evidence type="ECO:0000256" key="4">
    <source>
        <dbReference type="ARBA" id="ARBA00022833"/>
    </source>
</evidence>
<dbReference type="FunFam" id="3.20.20.140:FF:000014">
    <property type="entry name" value="5-methylthioadenosine/S-adenosylhomocysteine deaminase"/>
    <property type="match status" value="1"/>
</dbReference>